<evidence type="ECO:0000313" key="3">
    <source>
        <dbReference type="Proteomes" id="UP001271007"/>
    </source>
</evidence>
<reference evidence="2" key="1">
    <citation type="submission" date="2023-04" db="EMBL/GenBank/DDBJ databases">
        <title>Black Yeasts Isolated from many extreme environments.</title>
        <authorList>
            <person name="Coleine C."/>
            <person name="Stajich J.E."/>
            <person name="Selbmann L."/>
        </authorList>
    </citation>
    <scope>NUCLEOTIDE SEQUENCE</scope>
    <source>
        <strain evidence="2">CCFEE 5312</strain>
    </source>
</reference>
<keyword evidence="3" id="KW-1185">Reference proteome</keyword>
<sequence length="359" mass="39816">MALSEDAETYIMSPQTPVDQATSLIIQELLHEWAAYSKPGCTKPGGSNKHRLAIVYVVLNHFLITPHTAGMKLWKSELRPWQQEALKQAKPTEKEETLVSHPPIPVVSKDQANNPQSANWPAAQRKKKNRWLNSFEAMPLINKVMHSRAIFDMEHKLNACIRAMAGVINNAIHEEALDQKPGYRAAIAQAKIPVVGDDLGLKRHPVLALPAPAPAIPAPAPAPRSLTTPTTLLTELTTLLPTSPETSSNRHATPLLYFLSRFASEHRAMQHPEWQRTNLYEIYWAASGTLYTHLDEIERSRYGVLAPGFLLKSAGVKGGFTMRCAPGLELVSKDHDFVGEDEERERVMRRGGAEGNRGG</sequence>
<accession>A0AAJ0GAB5</accession>
<dbReference type="Proteomes" id="UP001271007">
    <property type="component" value="Unassembled WGS sequence"/>
</dbReference>
<protein>
    <submittedName>
        <fullName evidence="2">Uncharacterized protein</fullName>
    </submittedName>
</protein>
<evidence type="ECO:0000256" key="1">
    <source>
        <dbReference type="SAM" id="MobiDB-lite"/>
    </source>
</evidence>
<comment type="caution">
    <text evidence="2">The sequence shown here is derived from an EMBL/GenBank/DDBJ whole genome shotgun (WGS) entry which is preliminary data.</text>
</comment>
<feature type="region of interest" description="Disordered" evidence="1">
    <location>
        <begin position="104"/>
        <end position="125"/>
    </location>
</feature>
<proteinExistence type="predicted"/>
<evidence type="ECO:0000313" key="2">
    <source>
        <dbReference type="EMBL" id="KAK3047121.1"/>
    </source>
</evidence>
<name>A0AAJ0GAB5_9PEZI</name>
<feature type="compositionally biased region" description="Polar residues" evidence="1">
    <location>
        <begin position="110"/>
        <end position="119"/>
    </location>
</feature>
<gene>
    <name evidence="2" type="ORF">LTR09_011453</name>
</gene>
<dbReference type="EMBL" id="JAWDJX010000068">
    <property type="protein sequence ID" value="KAK3047121.1"/>
    <property type="molecule type" value="Genomic_DNA"/>
</dbReference>
<organism evidence="2 3">
    <name type="scientific">Extremus antarcticus</name>
    <dbReference type="NCBI Taxonomy" id="702011"/>
    <lineage>
        <taxon>Eukaryota</taxon>
        <taxon>Fungi</taxon>
        <taxon>Dikarya</taxon>
        <taxon>Ascomycota</taxon>
        <taxon>Pezizomycotina</taxon>
        <taxon>Dothideomycetes</taxon>
        <taxon>Dothideomycetidae</taxon>
        <taxon>Mycosphaerellales</taxon>
        <taxon>Extremaceae</taxon>
        <taxon>Extremus</taxon>
    </lineage>
</organism>
<dbReference type="AlphaFoldDB" id="A0AAJ0GAB5"/>